<dbReference type="Pfam" id="PF00005">
    <property type="entry name" value="ABC_tran"/>
    <property type="match status" value="1"/>
</dbReference>
<gene>
    <name evidence="6" type="ORF">IOD40_08425</name>
</gene>
<evidence type="ECO:0000313" key="7">
    <source>
        <dbReference type="Proteomes" id="UP000601789"/>
    </source>
</evidence>
<protein>
    <submittedName>
        <fullName evidence="6">ABC transporter ATP-binding protein</fullName>
    </submittedName>
</protein>
<dbReference type="GO" id="GO:0005524">
    <property type="term" value="F:ATP binding"/>
    <property type="evidence" value="ECO:0007669"/>
    <property type="project" value="UniProtKB-KW"/>
</dbReference>
<dbReference type="Gene3D" id="2.70.50.60">
    <property type="entry name" value="abc- transporter (atp binding component) like domain"/>
    <property type="match status" value="1"/>
</dbReference>
<reference evidence="6 7" key="1">
    <citation type="submission" date="2020-10" db="EMBL/GenBank/DDBJ databases">
        <title>Aquamicrobium zhengzhouensis sp. nov., a exopolysaccharide producing bacterium isolated from farmland soil.</title>
        <authorList>
            <person name="Wang X."/>
        </authorList>
    </citation>
    <scope>NUCLEOTIDE SEQUENCE [LARGE SCALE GENOMIC DNA]</scope>
    <source>
        <strain evidence="7">cd-1</strain>
    </source>
</reference>
<dbReference type="RefSeq" id="WP_210336832.1">
    <property type="nucleotide sequence ID" value="NZ_JADGMQ010000004.1"/>
</dbReference>
<evidence type="ECO:0000256" key="4">
    <source>
        <dbReference type="ARBA" id="ARBA00022840"/>
    </source>
</evidence>
<keyword evidence="3" id="KW-0547">Nucleotide-binding</keyword>
<dbReference type="CDD" id="cd10147">
    <property type="entry name" value="Wzt_C-like"/>
    <property type="match status" value="1"/>
</dbReference>
<dbReference type="SUPFAM" id="SSF52540">
    <property type="entry name" value="P-loop containing nucleoside triphosphate hydrolases"/>
    <property type="match status" value="1"/>
</dbReference>
<dbReference type="Pfam" id="PF14524">
    <property type="entry name" value="Wzt_C"/>
    <property type="match status" value="1"/>
</dbReference>
<keyword evidence="4 6" id="KW-0067">ATP-binding</keyword>
<dbReference type="InterPro" id="IPR050683">
    <property type="entry name" value="Bact_Polysacc_Export_ATP-bd"/>
</dbReference>
<accession>A0ABS0SBL1</accession>
<name>A0ABS0SBL1_9HYPH</name>
<evidence type="ECO:0000313" key="6">
    <source>
        <dbReference type="EMBL" id="MBI1620685.1"/>
    </source>
</evidence>
<dbReference type="PANTHER" id="PTHR46743:SF2">
    <property type="entry name" value="TEICHOIC ACIDS EXPORT ATP-BINDING PROTEIN TAGH"/>
    <property type="match status" value="1"/>
</dbReference>
<dbReference type="InterPro" id="IPR027417">
    <property type="entry name" value="P-loop_NTPase"/>
</dbReference>
<dbReference type="InterPro" id="IPR015860">
    <property type="entry name" value="ABC_transpr_TagH-like"/>
</dbReference>
<evidence type="ECO:0000259" key="5">
    <source>
        <dbReference type="PROSITE" id="PS50893"/>
    </source>
</evidence>
<sequence>MSSEVVIKAEGLGKAYTIFKRPEDRLKQMLSFGRKKYYDHYWALQDVNLEVRKGQAVAFIGHNGAGKSTFLKLLCGTVAPTSGTISVAGRIGALLELGAGFNPEFTGRENLRLAASVLGFSEAEIRQKEPEIIDFAEIGDFLDQPVRLYSSGMYARLAFAVMAHVDPDILIVDEILSVGDAAFQQKCMRFVRKFREHGTLLFVSHDSAAVLNLCEHAVWMDAGTVRMAGAAKDVCLAYQASIEEGKVNSNAFHIGGSRRRIETSEPVEDKTEELLRETGSAPKVKIFSFDPDAPSYGHGGATIQHVAFLDSNGEPLTLLTAGDEVTLQVDLVANKDLVSPIIGFYVKDRLGQNLFGNNTFATYAENSPRAPKGAALTASFRFRLPFMPNGDYSVTAAVAEGTQHDHVQHHWIDDALIFKVVNEIEIQGLLGVPMSSIELSVEAV</sequence>
<feature type="domain" description="ABC transporter" evidence="5">
    <location>
        <begin position="24"/>
        <end position="247"/>
    </location>
</feature>
<keyword evidence="2" id="KW-0813">Transport</keyword>
<dbReference type="InterPro" id="IPR003439">
    <property type="entry name" value="ABC_transporter-like_ATP-bd"/>
</dbReference>
<comment type="caution">
    <text evidence="6">The sequence shown here is derived from an EMBL/GenBank/DDBJ whole genome shotgun (WGS) entry which is preliminary data.</text>
</comment>
<dbReference type="InterPro" id="IPR003593">
    <property type="entry name" value="AAA+_ATPase"/>
</dbReference>
<dbReference type="PANTHER" id="PTHR46743">
    <property type="entry name" value="TEICHOIC ACIDS EXPORT ATP-BINDING PROTEIN TAGH"/>
    <property type="match status" value="1"/>
</dbReference>
<organism evidence="6 7">
    <name type="scientific">Aquamicrobium zhengzhouense</name>
    <dbReference type="NCBI Taxonomy" id="2781738"/>
    <lineage>
        <taxon>Bacteria</taxon>
        <taxon>Pseudomonadati</taxon>
        <taxon>Pseudomonadota</taxon>
        <taxon>Alphaproteobacteria</taxon>
        <taxon>Hyphomicrobiales</taxon>
        <taxon>Phyllobacteriaceae</taxon>
        <taxon>Aquamicrobium</taxon>
    </lineage>
</organism>
<evidence type="ECO:0000256" key="3">
    <source>
        <dbReference type="ARBA" id="ARBA00022741"/>
    </source>
</evidence>
<evidence type="ECO:0000256" key="1">
    <source>
        <dbReference type="ARBA" id="ARBA00005417"/>
    </source>
</evidence>
<evidence type="ECO:0000256" key="2">
    <source>
        <dbReference type="ARBA" id="ARBA00022448"/>
    </source>
</evidence>
<dbReference type="Gene3D" id="3.40.50.300">
    <property type="entry name" value="P-loop containing nucleotide triphosphate hydrolases"/>
    <property type="match status" value="1"/>
</dbReference>
<dbReference type="EMBL" id="JADGMQ010000004">
    <property type="protein sequence ID" value="MBI1620685.1"/>
    <property type="molecule type" value="Genomic_DNA"/>
</dbReference>
<keyword evidence="7" id="KW-1185">Reference proteome</keyword>
<dbReference type="InterPro" id="IPR029439">
    <property type="entry name" value="Wzt_C"/>
</dbReference>
<dbReference type="SMART" id="SM00382">
    <property type="entry name" value="AAA"/>
    <property type="match status" value="1"/>
</dbReference>
<proteinExistence type="inferred from homology"/>
<dbReference type="Proteomes" id="UP000601789">
    <property type="component" value="Unassembled WGS sequence"/>
</dbReference>
<dbReference type="CDD" id="cd03220">
    <property type="entry name" value="ABC_KpsT_Wzt"/>
    <property type="match status" value="1"/>
</dbReference>
<dbReference type="PROSITE" id="PS50893">
    <property type="entry name" value="ABC_TRANSPORTER_2"/>
    <property type="match status" value="1"/>
</dbReference>
<comment type="similarity">
    <text evidence="1">Belongs to the ABC transporter superfamily.</text>
</comment>